<dbReference type="InterPro" id="IPR047710">
    <property type="entry name" value="Transpos_IS5-like"/>
</dbReference>
<dbReference type="NCBIfam" id="NF033578">
    <property type="entry name" value="transpos_IS5_1"/>
    <property type="match status" value="1"/>
</dbReference>
<evidence type="ECO:0000313" key="4">
    <source>
        <dbReference type="EMBL" id="TEU02873.1"/>
    </source>
</evidence>
<dbReference type="Proteomes" id="UP000316674">
    <property type="component" value="Unassembled WGS sequence"/>
</dbReference>
<evidence type="ECO:0000259" key="3">
    <source>
        <dbReference type="Pfam" id="PF13586"/>
    </source>
</evidence>
<keyword evidence="1" id="KW-0175">Coiled coil</keyword>
<dbReference type="AlphaFoldDB" id="A0A523ZGI4"/>
<feature type="domain" description="Transposase InsH N-terminal" evidence="2">
    <location>
        <begin position="22"/>
        <end position="115"/>
    </location>
</feature>
<evidence type="ECO:0000259" key="2">
    <source>
        <dbReference type="Pfam" id="PF05598"/>
    </source>
</evidence>
<evidence type="ECO:0000256" key="1">
    <source>
        <dbReference type="SAM" id="Coils"/>
    </source>
</evidence>
<organism evidence="4 5">
    <name type="scientific">Aerophobetes bacterium</name>
    <dbReference type="NCBI Taxonomy" id="2030807"/>
    <lineage>
        <taxon>Bacteria</taxon>
        <taxon>Candidatus Aerophobota</taxon>
    </lineage>
</organism>
<feature type="coiled-coil region" evidence="1">
    <location>
        <begin position="211"/>
        <end position="245"/>
    </location>
</feature>
<accession>A0A523ZGI4</accession>
<gene>
    <name evidence="4" type="ORF">E3I16_01680</name>
</gene>
<dbReference type="EMBL" id="SOHY01000104">
    <property type="protein sequence ID" value="TEU02873.1"/>
    <property type="molecule type" value="Genomic_DNA"/>
</dbReference>
<dbReference type="InterPro" id="IPR025668">
    <property type="entry name" value="Tnp_DDE_dom"/>
</dbReference>
<dbReference type="PANTHER" id="PTHR33803:SF3">
    <property type="entry name" value="BLL1974 PROTEIN"/>
    <property type="match status" value="1"/>
</dbReference>
<protein>
    <submittedName>
        <fullName evidence="4">IS5 family transposase</fullName>
    </submittedName>
</protein>
<dbReference type="InterPro" id="IPR008490">
    <property type="entry name" value="Transposase_InsH_N"/>
</dbReference>
<proteinExistence type="predicted"/>
<dbReference type="Pfam" id="PF13586">
    <property type="entry name" value="DDE_Tnp_1_2"/>
    <property type="match status" value="1"/>
</dbReference>
<dbReference type="PANTHER" id="PTHR33803">
    <property type="entry name" value="IS1478 TRANSPOSASE"/>
    <property type="match status" value="1"/>
</dbReference>
<feature type="domain" description="Transposase DDE" evidence="3">
    <location>
        <begin position="345"/>
        <end position="412"/>
    </location>
</feature>
<comment type="caution">
    <text evidence="4">The sequence shown here is derived from an EMBL/GenBank/DDBJ whole genome shotgun (WGS) entry which is preliminary data.</text>
</comment>
<sequence>MYKSKDRKTIPLFPELFPFGGKLNENNRWLRIAELIPWEELEDEYRQYFSDRGRPATDAQLVIGLLLLKHMTGLSDEEVVLAVSENPYMQAFCGFREFVTEDILDPSTLSKMRQRLGLEFFKELEKKTYKLLIDRKIIKAKGMLVDATVFPENIKYPNDVGLLNDVREWLVKNIKKIGKSVGKKYRTYCRTARKDYLNFSKKRKKTKKTINKAKKQMLQYVRRNIKQLKEAIEIVKAQGQRVTQKIIDRIQVAEKIYWQQLEMYKRKVNRIADRIVSFHRPYVRPIKRGKVGRSVEFGAKGALVHVGGFLFLDYFAHKAFSEDRLARRHLQVYQERFGKLPPYFVADKKYGTRENRNLLKEYEVRESFKPLGRRVKVKRRDERWFKRKQKERNRIEGSLGNSKCNYELDCVKYSGEKGSELWVRAGILAMNLKTAANRA</sequence>
<reference evidence="4 5" key="1">
    <citation type="submission" date="2019-03" db="EMBL/GenBank/DDBJ databases">
        <title>Metabolic potential of uncultured bacteria and archaea associated with petroleum seepage in deep-sea sediments.</title>
        <authorList>
            <person name="Dong X."/>
            <person name="Hubert C."/>
        </authorList>
    </citation>
    <scope>NUCLEOTIDE SEQUENCE [LARGE SCALE GENOMIC DNA]</scope>
    <source>
        <strain evidence="4">E26_bin6</strain>
    </source>
</reference>
<dbReference type="Pfam" id="PF05598">
    <property type="entry name" value="DUF772"/>
    <property type="match status" value="1"/>
</dbReference>
<evidence type="ECO:0000313" key="5">
    <source>
        <dbReference type="Proteomes" id="UP000316674"/>
    </source>
</evidence>
<name>A0A523ZGI4_UNCAE</name>